<feature type="domain" description="C2H2-type" evidence="14">
    <location>
        <begin position="1108"/>
        <end position="1135"/>
    </location>
</feature>
<dbReference type="GO" id="GO:0000978">
    <property type="term" value="F:RNA polymerase II cis-regulatory region sequence-specific DNA binding"/>
    <property type="evidence" value="ECO:0007669"/>
    <property type="project" value="TreeGrafter"/>
</dbReference>
<gene>
    <name evidence="15" type="ORF">EB796_020978</name>
</gene>
<organism evidence="15 16">
    <name type="scientific">Bugula neritina</name>
    <name type="common">Brown bryozoan</name>
    <name type="synonym">Sertularia neritina</name>
    <dbReference type="NCBI Taxonomy" id="10212"/>
    <lineage>
        <taxon>Eukaryota</taxon>
        <taxon>Metazoa</taxon>
        <taxon>Spiralia</taxon>
        <taxon>Lophotrochozoa</taxon>
        <taxon>Bryozoa</taxon>
        <taxon>Gymnolaemata</taxon>
        <taxon>Cheilostomatida</taxon>
        <taxon>Flustrina</taxon>
        <taxon>Buguloidea</taxon>
        <taxon>Bugulidae</taxon>
        <taxon>Bugula</taxon>
    </lineage>
</organism>
<keyword evidence="7" id="KW-0805">Transcription regulation</keyword>
<dbReference type="FunFam" id="3.30.160.60:FF:000251">
    <property type="entry name" value="FEZ family zinc finger 2"/>
    <property type="match status" value="1"/>
</dbReference>
<evidence type="ECO:0000313" key="16">
    <source>
        <dbReference type="Proteomes" id="UP000593567"/>
    </source>
</evidence>
<protein>
    <recommendedName>
        <fullName evidence="14">C2H2-type domain-containing protein</fullName>
    </recommendedName>
</protein>
<dbReference type="FunFam" id="3.30.160.60:FF:000227">
    <property type="entry name" value="fez family zinc finger protein 1"/>
    <property type="match status" value="1"/>
</dbReference>
<feature type="compositionally biased region" description="Basic and acidic residues" evidence="13">
    <location>
        <begin position="468"/>
        <end position="479"/>
    </location>
</feature>
<evidence type="ECO:0000256" key="10">
    <source>
        <dbReference type="ARBA" id="ARBA00023242"/>
    </source>
</evidence>
<keyword evidence="16" id="KW-1185">Reference proteome</keyword>
<sequence>MSSPDGSVVDGPSPECAANDLSQSTSGVSESSLQSSVDQANLQRDLISSQTSSCGNLTDSWNEVSLSQVGSIEAGTNTPMTDSSCEFVQVTSASLDSDLEESGPSKKLAIDSDTSDDETTINLNGSAAESNSKDEELRHLMEKLQERVKSGSPSHSESDFICLPTPEREEEDESVLDISAHSSARFNIIVNPHPQYDSDEDDRNEEEDEGTPDADDRVESDIVVNRPDPAADTDDENDVVRPVRHYRHSPNSSMNSLLTGLLLAAVTFGIGIAIGHSKGSAREAQLQQEIQEGQKLRLKAIQDDLLMCLRKQEDIDQTITKLNEIETILVDAEHWRNEYEELLNIKLQNEEKWRQERMDLKSTLIEVEKSYDRLVQSRSCAHDSEFLSRQENTLQAVHEKLEASLSGKDKHIERLQTEDLKEQVLELERKVFDMRINSSAVDSSSSEDLESSATSKGDSKQPAAEVKGSLKEPMEGRSEHANLTVQLSQCQSQLTRLQTVLDSEVVASAEEGTNRKLNTLTEIQYEQQIEELKKKIHQLKQGANNGSTSNTTAIPCMTFNLCDKLHVNITSDQILKLYAAAQGQYASLQEFLLAEWSKIFERLASHEPPSDENSKSKTSEHKWEDYVDKTKSTVRNFWMVMNETLRDVSKNVAPQLKMRADKLHNKLNKKMKHLSSYLGNGLDSIKKKVFGKHQDPSERHSKKVDSGGSQADAADHHGSDEQTEEPFSFEKRLETLKEKLRNLDSWRVEKMKRYEQKEIYEHFDDFSEDYSYMFSNPDLNALRQWVECQELWWKQKARGGLVANLPAKCDDELYLWQKNPAKLSEDTIPEEIPEDSVLTDSEKEDYLHEDGSLDTTLDDGVDGTWQYGRASISEYYRDEPDDWFWRRSHDYENEDAEYKDELSKANYLTMSSQNGNDKIKFSIEKIMSGSFKSEKEKFKEGIHRDKMAVPPSVLATNKAMHTRPTLSNPQTMPLPFGRWFPSMPFAALMYSVSSAFSNHSTDGKIPVAIPLPPAFWYNQMKHNMFNRLQPTQAYSTSESSATALSSWKSSYASNSQQTCSSQERASSSETNDKSFSSSATTHLTQGQQQRQQQHQQQHQQHSTSQKTYTCKHCGKVFNAHYNLTRHMPVHTGARPFQCKVCGKGFRQASTLCRHKIIHTSEKPHKCEICGKAFNRSSTLNTHSRIHLNYKPYVCEFCGKGFHQKGNYKNHRLTHSSEKRYKCEKCGKAFHQIYNLTFHMHTHNETKPFTCELCGKGFCRNFDLKKHMRKLHEHAPSSSTPEIDSLGSASTVKKALGHNSGPSIYEAYSRQPAFPTAEQQSASQP</sequence>
<evidence type="ECO:0000256" key="6">
    <source>
        <dbReference type="ARBA" id="ARBA00022833"/>
    </source>
</evidence>
<feature type="domain" description="C2H2-type" evidence="14">
    <location>
        <begin position="1192"/>
        <end position="1219"/>
    </location>
</feature>
<feature type="compositionally biased region" description="Low complexity" evidence="13">
    <location>
        <begin position="21"/>
        <end position="37"/>
    </location>
</feature>
<evidence type="ECO:0000256" key="9">
    <source>
        <dbReference type="ARBA" id="ARBA00023163"/>
    </source>
</evidence>
<dbReference type="Gene3D" id="3.30.160.60">
    <property type="entry name" value="Classic Zinc Finger"/>
    <property type="match status" value="6"/>
</dbReference>
<name>A0A7J7J5L8_BUGNE</name>
<dbReference type="FunFam" id="3.30.160.60:FF:000194">
    <property type="entry name" value="Fez family zinc finger protein 2"/>
    <property type="match status" value="1"/>
</dbReference>
<feature type="region of interest" description="Disordered" evidence="13">
    <location>
        <begin position="1058"/>
        <end position="1103"/>
    </location>
</feature>
<feature type="domain" description="C2H2-type" evidence="14">
    <location>
        <begin position="1248"/>
        <end position="1276"/>
    </location>
</feature>
<evidence type="ECO:0000256" key="12">
    <source>
        <dbReference type="SAM" id="Coils"/>
    </source>
</evidence>
<dbReference type="PANTHER" id="PTHR24404">
    <property type="entry name" value="ZINC FINGER PROTEIN"/>
    <property type="match status" value="1"/>
</dbReference>
<dbReference type="Proteomes" id="UP000593567">
    <property type="component" value="Unassembled WGS sequence"/>
</dbReference>
<dbReference type="GO" id="GO:0008270">
    <property type="term" value="F:zinc ion binding"/>
    <property type="evidence" value="ECO:0007669"/>
    <property type="project" value="UniProtKB-KW"/>
</dbReference>
<dbReference type="InterPro" id="IPR036236">
    <property type="entry name" value="Znf_C2H2_sf"/>
</dbReference>
<dbReference type="GO" id="GO:0006357">
    <property type="term" value="P:regulation of transcription by RNA polymerase II"/>
    <property type="evidence" value="ECO:0007669"/>
    <property type="project" value="TreeGrafter"/>
</dbReference>
<keyword evidence="4" id="KW-0677">Repeat</keyword>
<evidence type="ECO:0000256" key="2">
    <source>
        <dbReference type="ARBA" id="ARBA00006991"/>
    </source>
</evidence>
<feature type="region of interest" description="Disordered" evidence="13">
    <location>
        <begin position="690"/>
        <end position="728"/>
    </location>
</feature>
<comment type="subcellular location">
    <subcellularLocation>
        <location evidence="1">Nucleus</location>
    </subcellularLocation>
</comment>
<dbReference type="SUPFAM" id="SSF57667">
    <property type="entry name" value="beta-beta-alpha zinc fingers"/>
    <property type="match status" value="3"/>
</dbReference>
<dbReference type="InterPro" id="IPR050589">
    <property type="entry name" value="Ikaros_C2H2-ZF"/>
</dbReference>
<evidence type="ECO:0000256" key="7">
    <source>
        <dbReference type="ARBA" id="ARBA00023015"/>
    </source>
</evidence>
<dbReference type="PROSITE" id="PS50157">
    <property type="entry name" value="ZINC_FINGER_C2H2_2"/>
    <property type="match status" value="6"/>
</dbReference>
<keyword evidence="12" id="KW-0175">Coiled coil</keyword>
<dbReference type="FunFam" id="3.30.160.60:FF:000103">
    <property type="entry name" value="FEZ family zinc finger 1"/>
    <property type="match status" value="1"/>
</dbReference>
<feature type="region of interest" description="Disordered" evidence="13">
    <location>
        <begin position="95"/>
        <end position="236"/>
    </location>
</feature>
<keyword evidence="9" id="KW-0804">Transcription</keyword>
<reference evidence="15" key="1">
    <citation type="submission" date="2020-06" db="EMBL/GenBank/DDBJ databases">
        <title>Draft genome of Bugula neritina, a colonial animal packing powerful symbionts and potential medicines.</title>
        <authorList>
            <person name="Rayko M."/>
        </authorList>
    </citation>
    <scope>NUCLEOTIDE SEQUENCE [LARGE SCALE GENOMIC DNA]</scope>
    <source>
        <strain evidence="15">Kwan_BN1</strain>
    </source>
</reference>
<dbReference type="GO" id="GO:0003700">
    <property type="term" value="F:DNA-binding transcription factor activity"/>
    <property type="evidence" value="ECO:0007669"/>
    <property type="project" value="TreeGrafter"/>
</dbReference>
<dbReference type="InterPro" id="IPR013087">
    <property type="entry name" value="Znf_C2H2_type"/>
</dbReference>
<keyword evidence="6" id="KW-0862">Zinc</keyword>
<evidence type="ECO:0000256" key="1">
    <source>
        <dbReference type="ARBA" id="ARBA00004123"/>
    </source>
</evidence>
<feature type="compositionally biased region" description="Basic and acidic residues" evidence="13">
    <location>
        <begin position="131"/>
        <end position="149"/>
    </location>
</feature>
<feature type="compositionally biased region" description="Polar residues" evidence="13">
    <location>
        <begin position="1275"/>
        <end position="1290"/>
    </location>
</feature>
<dbReference type="PANTHER" id="PTHR24404:SF41">
    <property type="entry name" value="ZINC FINGER PROTEIN 613"/>
    <property type="match status" value="1"/>
</dbReference>
<evidence type="ECO:0000256" key="4">
    <source>
        <dbReference type="ARBA" id="ARBA00022737"/>
    </source>
</evidence>
<dbReference type="FunFam" id="3.30.160.60:FF:000863">
    <property type="entry name" value="fez family zinc finger protein 2"/>
    <property type="match status" value="1"/>
</dbReference>
<feature type="domain" description="C2H2-type" evidence="14">
    <location>
        <begin position="1136"/>
        <end position="1163"/>
    </location>
</feature>
<feature type="region of interest" description="Disordered" evidence="13">
    <location>
        <begin position="1"/>
        <end position="40"/>
    </location>
</feature>
<dbReference type="GO" id="GO:0005634">
    <property type="term" value="C:nucleus"/>
    <property type="evidence" value="ECO:0007669"/>
    <property type="project" value="UniProtKB-SubCell"/>
</dbReference>
<evidence type="ECO:0000256" key="5">
    <source>
        <dbReference type="ARBA" id="ARBA00022771"/>
    </source>
</evidence>
<dbReference type="SMART" id="SM00355">
    <property type="entry name" value="ZnF_C2H2"/>
    <property type="match status" value="6"/>
</dbReference>
<feature type="region of interest" description="Disordered" evidence="13">
    <location>
        <begin position="439"/>
        <end position="479"/>
    </location>
</feature>
<feature type="compositionally biased region" description="Acidic residues" evidence="13">
    <location>
        <begin position="197"/>
        <end position="213"/>
    </location>
</feature>
<evidence type="ECO:0000256" key="3">
    <source>
        <dbReference type="ARBA" id="ARBA00022723"/>
    </source>
</evidence>
<evidence type="ECO:0000259" key="14">
    <source>
        <dbReference type="PROSITE" id="PS50157"/>
    </source>
</evidence>
<evidence type="ECO:0000256" key="13">
    <source>
        <dbReference type="SAM" id="MobiDB-lite"/>
    </source>
</evidence>
<evidence type="ECO:0000256" key="8">
    <source>
        <dbReference type="ARBA" id="ARBA00023125"/>
    </source>
</evidence>
<feature type="domain" description="C2H2-type" evidence="14">
    <location>
        <begin position="1220"/>
        <end position="1247"/>
    </location>
</feature>
<feature type="coiled-coil region" evidence="12">
    <location>
        <begin position="398"/>
        <end position="430"/>
    </location>
</feature>
<comment type="similarity">
    <text evidence="2">Belongs to the krueppel C2H2-type zinc-finger protein family.</text>
</comment>
<keyword evidence="3" id="KW-0479">Metal-binding</keyword>
<dbReference type="OrthoDB" id="5062908at2759"/>
<feature type="compositionally biased region" description="Low complexity" evidence="13">
    <location>
        <begin position="1080"/>
        <end position="1103"/>
    </location>
</feature>
<dbReference type="Pfam" id="PF00096">
    <property type="entry name" value="zf-C2H2"/>
    <property type="match status" value="5"/>
</dbReference>
<accession>A0A7J7J5L8</accession>
<dbReference type="FunFam" id="3.30.160.60:FF:000295">
    <property type="entry name" value="zinc finger protein 19"/>
    <property type="match status" value="1"/>
</dbReference>
<keyword evidence="5 11" id="KW-0863">Zinc-finger</keyword>
<feature type="compositionally biased region" description="Polar residues" evidence="13">
    <location>
        <begin position="121"/>
        <end position="130"/>
    </location>
</feature>
<dbReference type="PROSITE" id="PS00028">
    <property type="entry name" value="ZINC_FINGER_C2H2_1"/>
    <property type="match status" value="6"/>
</dbReference>
<comment type="caution">
    <text evidence="15">The sequence shown here is derived from an EMBL/GenBank/DDBJ whole genome shotgun (WGS) entry which is preliminary data.</text>
</comment>
<dbReference type="EMBL" id="VXIV02003148">
    <property type="protein sequence ID" value="KAF6020728.1"/>
    <property type="molecule type" value="Genomic_DNA"/>
</dbReference>
<keyword evidence="10" id="KW-0539">Nucleus</keyword>
<feature type="compositionally biased region" description="Polar residues" evidence="13">
    <location>
        <begin position="1058"/>
        <end position="1079"/>
    </location>
</feature>
<proteinExistence type="inferred from homology"/>
<keyword evidence="8" id="KW-0238">DNA-binding</keyword>
<feature type="region of interest" description="Disordered" evidence="13">
    <location>
        <begin position="1272"/>
        <end position="1324"/>
    </location>
</feature>
<feature type="compositionally biased region" description="Basic and acidic residues" evidence="13">
    <location>
        <begin position="692"/>
        <end position="705"/>
    </location>
</feature>
<evidence type="ECO:0000256" key="11">
    <source>
        <dbReference type="PROSITE-ProRule" id="PRU00042"/>
    </source>
</evidence>
<feature type="domain" description="C2H2-type" evidence="14">
    <location>
        <begin position="1164"/>
        <end position="1191"/>
    </location>
</feature>
<evidence type="ECO:0000313" key="15">
    <source>
        <dbReference type="EMBL" id="KAF6020728.1"/>
    </source>
</evidence>